<organism evidence="1 2">
    <name type="scientific">Paraburkholderia lycopersici</name>
    <dbReference type="NCBI Taxonomy" id="416944"/>
    <lineage>
        <taxon>Bacteria</taxon>
        <taxon>Pseudomonadati</taxon>
        <taxon>Pseudomonadota</taxon>
        <taxon>Betaproteobacteria</taxon>
        <taxon>Burkholderiales</taxon>
        <taxon>Burkholderiaceae</taxon>
        <taxon>Paraburkholderia</taxon>
    </lineage>
</organism>
<dbReference type="STRING" id="416944.SAMN05421548_12957"/>
<accession>A0A1G6Z2A7</accession>
<evidence type="ECO:0000313" key="1">
    <source>
        <dbReference type="EMBL" id="SDD96779.1"/>
    </source>
</evidence>
<dbReference type="RefSeq" id="WP_092003232.1">
    <property type="nucleotide sequence ID" value="NZ_FMYQ01000029.1"/>
</dbReference>
<proteinExistence type="predicted"/>
<reference evidence="2" key="1">
    <citation type="submission" date="2016-09" db="EMBL/GenBank/DDBJ databases">
        <authorList>
            <person name="Varghese N."/>
            <person name="Submissions S."/>
        </authorList>
    </citation>
    <scope>NUCLEOTIDE SEQUENCE [LARGE SCALE GENOMIC DNA]</scope>
    <source>
        <strain evidence="2">TNe-862</strain>
    </source>
</reference>
<evidence type="ECO:0000313" key="2">
    <source>
        <dbReference type="Proteomes" id="UP000198908"/>
    </source>
</evidence>
<name>A0A1G6Z2A7_9BURK</name>
<gene>
    <name evidence="1" type="ORF">SAMN05421548_12957</name>
</gene>
<dbReference type="EMBL" id="FMYQ01000029">
    <property type="protein sequence ID" value="SDD96779.1"/>
    <property type="molecule type" value="Genomic_DNA"/>
</dbReference>
<dbReference type="AlphaFoldDB" id="A0A1G6Z2A7"/>
<protein>
    <submittedName>
        <fullName evidence="1">Uncharacterized protein</fullName>
    </submittedName>
</protein>
<keyword evidence="2" id="KW-1185">Reference proteome</keyword>
<sequence length="122" mass="12701">MDKPVPLKVEVLANSLSEAARLAESLGVALRGAANSVEVLQAVKGGLLAMVVPSAIAPLLQSIGLWRTTHRAAAVTVENAGRRIEITGASTEELQALLEALLHGEPGQAPSRLPRPPDADQD</sequence>
<dbReference type="Proteomes" id="UP000198908">
    <property type="component" value="Unassembled WGS sequence"/>
</dbReference>